<evidence type="ECO:0000313" key="1">
    <source>
        <dbReference type="EMBL" id="XCD29861.1"/>
    </source>
</evidence>
<reference evidence="1" key="1">
    <citation type="submission" date="2024-03" db="EMBL/GenBank/DDBJ databases">
        <title>This phage originates from the Bacteriophage catalogue of the Bacteriophage Competence Centre, Department of Microbiology und Biotechnology, Max Rubner-Institut, Kiel, Germany.</title>
        <authorList>
            <person name="Sprotte S."/>
            <person name="Brinks E."/>
        </authorList>
    </citation>
    <scope>NUCLEOTIDE SEQUENCE</scope>
</reference>
<sequence length="71" mass="7696">MLNAAICILEIFDTCPVIAKRIARLNECVIINSRNPENSNGIIHSAICVNCGAFALWHIRATSQEKGGGEN</sequence>
<organism evidence="1">
    <name type="scientific">Salmonella phage PMBT35</name>
    <dbReference type="NCBI Taxonomy" id="3137287"/>
    <lineage>
        <taxon>Viruses</taxon>
    </lineage>
</organism>
<accession>A0AAU8BUU7</accession>
<proteinExistence type="predicted"/>
<dbReference type="EMBL" id="PP554580">
    <property type="protein sequence ID" value="XCD29861.1"/>
    <property type="molecule type" value="Genomic_DNA"/>
</dbReference>
<name>A0AAU8BUU7_9VIRU</name>
<protein>
    <submittedName>
        <fullName evidence="1">Uncharacterized protein</fullName>
    </submittedName>
</protein>